<name>A0A5B7J6X7_PORTR</name>
<dbReference type="EMBL" id="VSRR010083641">
    <property type="protein sequence ID" value="MPC90213.1"/>
    <property type="molecule type" value="Genomic_DNA"/>
</dbReference>
<comment type="caution">
    <text evidence="1">The sequence shown here is derived from an EMBL/GenBank/DDBJ whole genome shotgun (WGS) entry which is preliminary data.</text>
</comment>
<evidence type="ECO:0000313" key="1">
    <source>
        <dbReference type="EMBL" id="MPC90213.1"/>
    </source>
</evidence>
<reference evidence="1 2" key="1">
    <citation type="submission" date="2019-05" db="EMBL/GenBank/DDBJ databases">
        <title>Another draft genome of Portunus trituberculatus and its Hox gene families provides insights of decapod evolution.</title>
        <authorList>
            <person name="Jeong J.-H."/>
            <person name="Song I."/>
            <person name="Kim S."/>
            <person name="Choi T."/>
            <person name="Kim D."/>
            <person name="Ryu S."/>
            <person name="Kim W."/>
        </authorList>
    </citation>
    <scope>NUCLEOTIDE SEQUENCE [LARGE SCALE GENOMIC DNA]</scope>
    <source>
        <tissue evidence="1">Muscle</tissue>
    </source>
</reference>
<sequence length="25" mass="2708">MTRMWRNLLPCHPCSGSVASSMTAA</sequence>
<gene>
    <name evidence="1" type="ORF">E2C01_085187</name>
</gene>
<organism evidence="1 2">
    <name type="scientific">Portunus trituberculatus</name>
    <name type="common">Swimming crab</name>
    <name type="synonym">Neptunus trituberculatus</name>
    <dbReference type="NCBI Taxonomy" id="210409"/>
    <lineage>
        <taxon>Eukaryota</taxon>
        <taxon>Metazoa</taxon>
        <taxon>Ecdysozoa</taxon>
        <taxon>Arthropoda</taxon>
        <taxon>Crustacea</taxon>
        <taxon>Multicrustacea</taxon>
        <taxon>Malacostraca</taxon>
        <taxon>Eumalacostraca</taxon>
        <taxon>Eucarida</taxon>
        <taxon>Decapoda</taxon>
        <taxon>Pleocyemata</taxon>
        <taxon>Brachyura</taxon>
        <taxon>Eubrachyura</taxon>
        <taxon>Portunoidea</taxon>
        <taxon>Portunidae</taxon>
        <taxon>Portuninae</taxon>
        <taxon>Portunus</taxon>
    </lineage>
</organism>
<accession>A0A5B7J6X7</accession>
<proteinExistence type="predicted"/>
<dbReference type="Proteomes" id="UP000324222">
    <property type="component" value="Unassembled WGS sequence"/>
</dbReference>
<keyword evidence="2" id="KW-1185">Reference proteome</keyword>
<evidence type="ECO:0000313" key="2">
    <source>
        <dbReference type="Proteomes" id="UP000324222"/>
    </source>
</evidence>
<protein>
    <submittedName>
        <fullName evidence="1">Uncharacterized protein</fullName>
    </submittedName>
</protein>
<dbReference type="AlphaFoldDB" id="A0A5B7J6X7"/>